<comment type="caution">
    <text evidence="2">The sequence shown here is derived from an EMBL/GenBank/DDBJ whole genome shotgun (WGS) entry which is preliminary data.</text>
</comment>
<dbReference type="EMBL" id="MU842808">
    <property type="protein sequence ID" value="KAK2035520.1"/>
    <property type="molecule type" value="Genomic_DNA"/>
</dbReference>
<dbReference type="AlphaFoldDB" id="A0AAD9M9P2"/>
<accession>A0AAD9M9P2</accession>
<name>A0AAD9M9P2_9PEZI</name>
<proteinExistence type="predicted"/>
<evidence type="ECO:0000313" key="3">
    <source>
        <dbReference type="Proteomes" id="UP001232148"/>
    </source>
</evidence>
<protein>
    <submittedName>
        <fullName evidence="2">Uncharacterized protein</fullName>
    </submittedName>
</protein>
<sequence>MSHSFPPPLSRFEGAPTGPSPLPPPPPIRTQSDSSIRPKLLTRSRWTEGLIGLFGCGGGGEGKDGRMAATKAGSGAGRAASGRVRSKKHLISIYSFCGDPVRFDGVQSQFCPPTPRRHRWRKSWVLHEQGVRWVGHEPGHRLHGS</sequence>
<reference evidence="2" key="1">
    <citation type="submission" date="2021-06" db="EMBL/GenBank/DDBJ databases">
        <title>Comparative genomics, transcriptomics and evolutionary studies reveal genomic signatures of adaptation to plant cell wall in hemibiotrophic fungi.</title>
        <authorList>
            <consortium name="DOE Joint Genome Institute"/>
            <person name="Baroncelli R."/>
            <person name="Diaz J.F."/>
            <person name="Benocci T."/>
            <person name="Peng M."/>
            <person name="Battaglia E."/>
            <person name="Haridas S."/>
            <person name="Andreopoulos W."/>
            <person name="Labutti K."/>
            <person name="Pangilinan J."/>
            <person name="Floch G.L."/>
            <person name="Makela M.R."/>
            <person name="Henrissat B."/>
            <person name="Grigoriev I.V."/>
            <person name="Crouch J.A."/>
            <person name="De Vries R.P."/>
            <person name="Sukno S.A."/>
            <person name="Thon M.R."/>
        </authorList>
    </citation>
    <scope>NUCLEOTIDE SEQUENCE</scope>
    <source>
        <strain evidence="2">MAFF235873</strain>
    </source>
</reference>
<evidence type="ECO:0000256" key="1">
    <source>
        <dbReference type="SAM" id="MobiDB-lite"/>
    </source>
</evidence>
<gene>
    <name evidence="2" type="ORF">LX32DRAFT_1631</name>
</gene>
<organism evidence="2 3">
    <name type="scientific">Colletotrichum zoysiae</name>
    <dbReference type="NCBI Taxonomy" id="1216348"/>
    <lineage>
        <taxon>Eukaryota</taxon>
        <taxon>Fungi</taxon>
        <taxon>Dikarya</taxon>
        <taxon>Ascomycota</taxon>
        <taxon>Pezizomycotina</taxon>
        <taxon>Sordariomycetes</taxon>
        <taxon>Hypocreomycetidae</taxon>
        <taxon>Glomerellales</taxon>
        <taxon>Glomerellaceae</taxon>
        <taxon>Colletotrichum</taxon>
        <taxon>Colletotrichum graminicola species complex</taxon>
    </lineage>
</organism>
<feature type="compositionally biased region" description="Pro residues" evidence="1">
    <location>
        <begin position="18"/>
        <end position="28"/>
    </location>
</feature>
<keyword evidence="3" id="KW-1185">Reference proteome</keyword>
<feature type="region of interest" description="Disordered" evidence="1">
    <location>
        <begin position="57"/>
        <end position="81"/>
    </location>
</feature>
<evidence type="ECO:0000313" key="2">
    <source>
        <dbReference type="EMBL" id="KAK2035520.1"/>
    </source>
</evidence>
<dbReference type="Proteomes" id="UP001232148">
    <property type="component" value="Unassembled WGS sequence"/>
</dbReference>
<feature type="region of interest" description="Disordered" evidence="1">
    <location>
        <begin position="1"/>
        <end position="38"/>
    </location>
</feature>